<dbReference type="CDD" id="cd00094">
    <property type="entry name" value="HX"/>
    <property type="match status" value="1"/>
</dbReference>
<dbReference type="GO" id="GO:0005615">
    <property type="term" value="C:extracellular space"/>
    <property type="evidence" value="ECO:0007669"/>
    <property type="project" value="TreeGrafter"/>
</dbReference>
<feature type="binding site" evidence="12">
    <location>
        <position position="336"/>
    </location>
    <ligand>
        <name>Ca(2+)</name>
        <dbReference type="ChEBI" id="CHEBI:29108"/>
        <label>5</label>
    </ligand>
</feature>
<dbReference type="PROSITE" id="PS51642">
    <property type="entry name" value="HEMOPEXIN_2"/>
    <property type="match status" value="3"/>
</dbReference>
<feature type="binding site" evidence="11">
    <location>
        <position position="249"/>
    </location>
    <ligand>
        <name>Zn(2+)</name>
        <dbReference type="ChEBI" id="CHEBI:29105"/>
        <label>2</label>
        <note>catalytic</note>
    </ligand>
</feature>
<evidence type="ECO:0000256" key="7">
    <source>
        <dbReference type="ARBA" id="ARBA00022837"/>
    </source>
</evidence>
<keyword evidence="8 18" id="KW-0482">Metalloprotease</keyword>
<dbReference type="GO" id="GO:0008270">
    <property type="term" value="F:zinc ion binding"/>
    <property type="evidence" value="ECO:0007669"/>
    <property type="project" value="InterPro"/>
</dbReference>
<dbReference type="SUPFAM" id="SSF50923">
    <property type="entry name" value="Hemopexin-like domain"/>
    <property type="match status" value="1"/>
</dbReference>
<organism evidence="17 18">
    <name type="scientific">Clupea harengus</name>
    <name type="common">Atlantic herring</name>
    <dbReference type="NCBI Taxonomy" id="7950"/>
    <lineage>
        <taxon>Eukaryota</taxon>
        <taxon>Metazoa</taxon>
        <taxon>Chordata</taxon>
        <taxon>Craniata</taxon>
        <taxon>Vertebrata</taxon>
        <taxon>Euteleostomi</taxon>
        <taxon>Actinopterygii</taxon>
        <taxon>Neopterygii</taxon>
        <taxon>Teleostei</taxon>
        <taxon>Clupei</taxon>
        <taxon>Clupeiformes</taxon>
        <taxon>Clupeoidei</taxon>
        <taxon>Clupeidae</taxon>
        <taxon>Clupea</taxon>
    </lineage>
</organism>
<dbReference type="FunFam" id="2.110.10.10:FF:000018">
    <property type="entry name" value="Matrix metallopeptidase 25b"/>
    <property type="match status" value="1"/>
</dbReference>
<dbReference type="InterPro" id="IPR018487">
    <property type="entry name" value="Hemopexin-like_repeat"/>
</dbReference>
<feature type="active site" evidence="10">
    <location>
        <position position="246"/>
    </location>
</feature>
<evidence type="ECO:0000256" key="2">
    <source>
        <dbReference type="ARBA" id="ARBA00022670"/>
    </source>
</evidence>
<dbReference type="InterPro" id="IPR036365">
    <property type="entry name" value="PGBD-like_sf"/>
</dbReference>
<keyword evidence="4" id="KW-0677">Repeat</keyword>
<dbReference type="PANTHER" id="PTHR10201:SF287">
    <property type="entry name" value="MATRIX METALLOPEPTIDASE 25B-RELATED"/>
    <property type="match status" value="1"/>
</dbReference>
<keyword evidence="9" id="KW-0865">Zymogen</keyword>
<dbReference type="KEGG" id="char:105898517"/>
<feature type="binding site" evidence="12">
    <location>
        <position position="263"/>
    </location>
    <ligand>
        <name>Zn(2+)</name>
        <dbReference type="ChEBI" id="CHEBI:29105"/>
        <label>2</label>
        <note>catalytic</note>
    </ligand>
</feature>
<dbReference type="InterPro" id="IPR024079">
    <property type="entry name" value="MetalloPept_cat_dom_sf"/>
</dbReference>
<evidence type="ECO:0000256" key="3">
    <source>
        <dbReference type="ARBA" id="ARBA00022723"/>
    </source>
</evidence>
<dbReference type="InterPro" id="IPR002477">
    <property type="entry name" value="Peptidoglycan-bd-like"/>
</dbReference>
<gene>
    <name evidence="18" type="primary">mmp25a</name>
</gene>
<feature type="binding site" evidence="12">
    <location>
        <position position="334"/>
    </location>
    <ligand>
        <name>Ca(2+)</name>
        <dbReference type="ChEBI" id="CHEBI:29108"/>
        <label>4</label>
    </ligand>
</feature>
<evidence type="ECO:0000256" key="10">
    <source>
        <dbReference type="PIRSR" id="PIRSR001191-1"/>
    </source>
</evidence>
<comment type="cofactor">
    <cofactor evidence="12">
        <name>Ca(2+)</name>
        <dbReference type="ChEBI" id="CHEBI:29108"/>
    </cofactor>
    <text evidence="12">Can bind about 5 Ca(2+) ions per subunit.</text>
</comment>
<feature type="repeat" description="Hemopexin" evidence="14">
    <location>
        <begin position="326"/>
        <end position="375"/>
    </location>
</feature>
<accession>A0A6P8FQT0</accession>
<feature type="repeat" description="Hemopexin" evidence="14">
    <location>
        <begin position="379"/>
        <end position="424"/>
    </location>
</feature>
<feature type="binding site" evidence="12">
    <location>
        <position position="383"/>
    </location>
    <ligand>
        <name>Ca(2+)</name>
        <dbReference type="ChEBI" id="CHEBI:29108"/>
        <label>4</label>
    </ligand>
</feature>
<dbReference type="AlphaFoldDB" id="A0A6P8FQT0"/>
<evidence type="ECO:0000256" key="12">
    <source>
        <dbReference type="PIRSR" id="PIRSR621190-2"/>
    </source>
</evidence>
<protein>
    <submittedName>
        <fullName evidence="18">Matrix metalloproteinase-25</fullName>
    </submittedName>
</protein>
<keyword evidence="17" id="KW-1185">Reference proteome</keyword>
<feature type="binding site" evidence="12">
    <location>
        <position position="207"/>
    </location>
    <ligand>
        <name>Zn(2+)</name>
        <dbReference type="ChEBI" id="CHEBI:29105"/>
        <label>1</label>
    </ligand>
</feature>
<evidence type="ECO:0000259" key="16">
    <source>
        <dbReference type="SMART" id="SM00235"/>
    </source>
</evidence>
<dbReference type="CDD" id="cd04278">
    <property type="entry name" value="ZnMc_MMP"/>
    <property type="match status" value="1"/>
</dbReference>
<sequence>MIHCALFVVGLILLSISAAIPAPTTDKYSRGVDWLSRYGYLPPPDVRSGRLHTKDTIERALREMQRFAGLEETGTLDRATSALMDKPRCSLPDIIGTEDLLRRRRRRKRKKRYSLTGLSWPKTDITWSVLNFPSPSRSSWLRPESVEILLTYALRAWGDHTPLQFHLLHPTPTPSGSRQDVDIEVSFPRGYHDDGYPFDGRGGTLAHAFFPGTGDMAGNTHFDDGEHWSHGDVNGTTDLFAVAVHEFGHALGLSHSSTIPSIMRPYYQGSVGDFRSYTLPRDDQLGIQAVYGRSVLTLPTPVMPKLPSIPSFLPPRPSDHPVPALPDRCEGGYDAIANIRGEVFFFRGKFFWRVQHSGSLLSFIPALIENFWIGLPPTMERIDTVYERANGNIVFFIGDQYWVFKDRTALPDYPRPLADWGMQNMAGHLPTKLEAAFVWAHNGKTYLFSGGEFWRFDERGTGMRQEVGYPRSASLWTGVPADPDDIISWGDGDSYFFKGSSYWVLKRGGLNEGPIKAKSTAADWMRCDPPVTELTPTTKVSVPCCCSRGLALITTALHWITTALPLAVICHIVLFGF</sequence>
<dbReference type="RefSeq" id="XP_031425901.1">
    <property type="nucleotide sequence ID" value="XM_031570041.2"/>
</dbReference>
<dbReference type="GO" id="GO:0030574">
    <property type="term" value="P:collagen catabolic process"/>
    <property type="evidence" value="ECO:0007669"/>
    <property type="project" value="TreeGrafter"/>
</dbReference>
<evidence type="ECO:0000313" key="18">
    <source>
        <dbReference type="RefSeq" id="XP_031425901.1"/>
    </source>
</evidence>
<evidence type="ECO:0000256" key="6">
    <source>
        <dbReference type="ARBA" id="ARBA00022833"/>
    </source>
</evidence>
<comment type="similarity">
    <text evidence="1">Belongs to the peptidase M10A family.</text>
</comment>
<dbReference type="SUPFAM" id="SSF55486">
    <property type="entry name" value="Metalloproteases ('zincins'), catalytic domain"/>
    <property type="match status" value="1"/>
</dbReference>
<dbReference type="Pfam" id="PF01471">
    <property type="entry name" value="PG_binding_1"/>
    <property type="match status" value="1"/>
</dbReference>
<dbReference type="GO" id="GO:0030198">
    <property type="term" value="P:extracellular matrix organization"/>
    <property type="evidence" value="ECO:0007669"/>
    <property type="project" value="TreeGrafter"/>
</dbReference>
<dbReference type="InterPro" id="IPR021190">
    <property type="entry name" value="Pept_M10A"/>
</dbReference>
<dbReference type="PANTHER" id="PTHR10201">
    <property type="entry name" value="MATRIX METALLOPROTEINASE"/>
    <property type="match status" value="1"/>
</dbReference>
<dbReference type="Pfam" id="PF00045">
    <property type="entry name" value="Hemopexin"/>
    <property type="match status" value="3"/>
</dbReference>
<feature type="binding site" evidence="11">
    <location>
        <position position="255"/>
    </location>
    <ligand>
        <name>Zn(2+)</name>
        <dbReference type="ChEBI" id="CHEBI:29105"/>
        <label>2</label>
        <note>catalytic</note>
    </ligand>
</feature>
<evidence type="ECO:0000256" key="1">
    <source>
        <dbReference type="ARBA" id="ARBA00010370"/>
    </source>
</evidence>
<feature type="binding site" evidence="12">
    <location>
        <position position="226"/>
    </location>
    <ligand>
        <name>Ca(2+)</name>
        <dbReference type="ChEBI" id="CHEBI:29108"/>
        <label>3</label>
    </ligand>
</feature>
<proteinExistence type="inferred from homology"/>
<feature type="binding site" evidence="12">
    <location>
        <position position="192"/>
    </location>
    <ligand>
        <name>Zn(2+)</name>
        <dbReference type="ChEBI" id="CHEBI:29105"/>
        <label>1</label>
    </ligand>
</feature>
<dbReference type="InterPro" id="IPR001818">
    <property type="entry name" value="Pept_M10_metallopeptidase"/>
</dbReference>
<evidence type="ECO:0000256" key="5">
    <source>
        <dbReference type="ARBA" id="ARBA00022801"/>
    </source>
</evidence>
<dbReference type="Gene3D" id="2.110.10.10">
    <property type="entry name" value="Hemopexin-like domain"/>
    <property type="match status" value="1"/>
</dbReference>
<evidence type="ECO:0000256" key="9">
    <source>
        <dbReference type="ARBA" id="ARBA00023145"/>
    </source>
</evidence>
<dbReference type="SMART" id="SM00235">
    <property type="entry name" value="ZnMc"/>
    <property type="match status" value="1"/>
</dbReference>
<name>A0A6P8FQT0_CLUHA</name>
<keyword evidence="6 11" id="KW-0862">Zinc</keyword>
<dbReference type="Proteomes" id="UP000515152">
    <property type="component" value="Chromosome 1"/>
</dbReference>
<feature type="binding site" evidence="12">
    <location>
        <position position="194"/>
    </location>
    <ligand>
        <name>Zn(2+)</name>
        <dbReference type="ChEBI" id="CHEBI:29105"/>
        <label>1</label>
    </ligand>
</feature>
<evidence type="ECO:0000256" key="8">
    <source>
        <dbReference type="ARBA" id="ARBA00023049"/>
    </source>
</evidence>
<comment type="cofactor">
    <cofactor evidence="12">
        <name>Zn(2+)</name>
        <dbReference type="ChEBI" id="CHEBI:29105"/>
    </cofactor>
    <text evidence="12">Binds 2 Zn(2+) ions per subunit.</text>
</comment>
<reference evidence="18" key="1">
    <citation type="submission" date="2025-08" db="UniProtKB">
        <authorList>
            <consortium name="RefSeq"/>
        </authorList>
    </citation>
    <scope>IDENTIFICATION</scope>
</reference>
<dbReference type="PIRSF" id="PIRSF001191">
    <property type="entry name" value="Peptidase_M10A_matrix"/>
    <property type="match status" value="1"/>
</dbReference>
<evidence type="ECO:0000256" key="11">
    <source>
        <dbReference type="PIRSR" id="PIRSR001191-2"/>
    </source>
</evidence>
<dbReference type="GO" id="GO:0004222">
    <property type="term" value="F:metalloendopeptidase activity"/>
    <property type="evidence" value="ECO:0007669"/>
    <property type="project" value="InterPro"/>
</dbReference>
<feature type="signal peptide" evidence="15">
    <location>
        <begin position="1"/>
        <end position="19"/>
    </location>
</feature>
<dbReference type="InterPro" id="IPR006026">
    <property type="entry name" value="Peptidase_Metallo"/>
</dbReference>
<keyword evidence="7 12" id="KW-0106">Calcium</keyword>
<dbReference type="SMART" id="SM00120">
    <property type="entry name" value="HX"/>
    <property type="match status" value="4"/>
</dbReference>
<dbReference type="GeneID" id="105898517"/>
<feature type="binding site" evidence="12">
    <location>
        <position position="223"/>
    </location>
    <ligand>
        <name>Ca(2+)</name>
        <dbReference type="ChEBI" id="CHEBI:29108"/>
        <label>3</label>
    </ligand>
</feature>
<dbReference type="InterPro" id="IPR036375">
    <property type="entry name" value="Hemopexin-like_dom_sf"/>
</dbReference>
<evidence type="ECO:0000256" key="15">
    <source>
        <dbReference type="SAM" id="SignalP"/>
    </source>
</evidence>
<feature type="binding site" evidence="12">
    <location>
        <position position="224"/>
    </location>
    <ligand>
        <name>Ca(2+)</name>
        <dbReference type="ChEBI" id="CHEBI:29108"/>
        <label>1</label>
    </ligand>
</feature>
<dbReference type="CTD" id="100001739"/>
<feature type="modified residue" description="Phosphotyrosine; by PKDCC" evidence="13">
    <location>
        <position position="413"/>
    </location>
</feature>
<feature type="binding site" description="in inhibited form" evidence="12">
    <location>
        <position position="89"/>
    </location>
    <ligand>
        <name>Zn(2+)</name>
        <dbReference type="ChEBI" id="CHEBI:29105"/>
        <label>2</label>
        <note>catalytic</note>
    </ligand>
</feature>
<feature type="domain" description="Peptidase metallopeptidase" evidence="16">
    <location>
        <begin position="116"/>
        <end position="293"/>
    </location>
</feature>
<dbReference type="SUPFAM" id="SSF47090">
    <property type="entry name" value="PGBD-like"/>
    <property type="match status" value="1"/>
</dbReference>
<feature type="binding site" evidence="12">
    <location>
        <position position="221"/>
    </location>
    <ligand>
        <name>Zn(2+)</name>
        <dbReference type="ChEBI" id="CHEBI:29105"/>
        <label>1</label>
    </ligand>
</feature>
<evidence type="ECO:0000256" key="13">
    <source>
        <dbReference type="PIRSR" id="PIRSR621190-4"/>
    </source>
</evidence>
<feature type="binding site" evidence="12">
    <location>
        <position position="484"/>
    </location>
    <ligand>
        <name>Ca(2+)</name>
        <dbReference type="ChEBI" id="CHEBI:29108"/>
        <label>4</label>
    </ligand>
</feature>
<dbReference type="Pfam" id="PF00413">
    <property type="entry name" value="Peptidase_M10"/>
    <property type="match status" value="1"/>
</dbReference>
<feature type="repeat" description="Hemopexin" evidence="14">
    <location>
        <begin position="430"/>
        <end position="480"/>
    </location>
</feature>
<feature type="binding site" evidence="12">
    <location>
        <position position="226"/>
    </location>
    <ligand>
        <name>Ca(2+)</name>
        <dbReference type="ChEBI" id="CHEBI:29108"/>
        <label>1</label>
    </ligand>
</feature>
<dbReference type="GO" id="GO:0006508">
    <property type="term" value="P:proteolysis"/>
    <property type="evidence" value="ECO:0007669"/>
    <property type="project" value="UniProtKB-KW"/>
</dbReference>
<keyword evidence="15" id="KW-0732">Signal</keyword>
<dbReference type="PRINTS" id="PR00138">
    <property type="entry name" value="MATRIXIN"/>
</dbReference>
<keyword evidence="3 11" id="KW-0479">Metal-binding</keyword>
<evidence type="ECO:0000256" key="4">
    <source>
        <dbReference type="ARBA" id="ARBA00022737"/>
    </source>
</evidence>
<feature type="binding site" evidence="11">
    <location>
        <position position="245"/>
    </location>
    <ligand>
        <name>Zn(2+)</name>
        <dbReference type="ChEBI" id="CHEBI:29105"/>
        <label>2</label>
        <note>catalytic</note>
    </ligand>
</feature>
<dbReference type="Gene3D" id="3.40.390.10">
    <property type="entry name" value="Collagenase (Catalytic Domain)"/>
    <property type="match status" value="1"/>
</dbReference>
<feature type="binding site" evidence="12">
    <location>
        <position position="200"/>
    </location>
    <ligand>
        <name>Ca(2+)</name>
        <dbReference type="ChEBI" id="CHEBI:29108"/>
        <label>3</label>
    </ligand>
</feature>
<feature type="binding site" evidence="12">
    <location>
        <position position="436"/>
    </location>
    <ligand>
        <name>Ca(2+)</name>
        <dbReference type="ChEBI" id="CHEBI:29108"/>
        <label>5</label>
    </ligand>
</feature>
<dbReference type="InterPro" id="IPR033739">
    <property type="entry name" value="M10A_MMP"/>
</dbReference>
<keyword evidence="5" id="KW-0378">Hydrolase</keyword>
<keyword evidence="2" id="KW-0645">Protease</keyword>
<feature type="binding site" evidence="12">
    <location>
        <position position="182"/>
    </location>
    <ligand>
        <name>Ca(2+)</name>
        <dbReference type="ChEBI" id="CHEBI:29108"/>
        <label>2</label>
    </ligand>
</feature>
<feature type="binding site" evidence="12">
    <location>
        <position position="199"/>
    </location>
    <ligand>
        <name>Ca(2+)</name>
        <dbReference type="ChEBI" id="CHEBI:29108"/>
        <label>3</label>
    </ligand>
</feature>
<evidence type="ECO:0000256" key="14">
    <source>
        <dbReference type="PROSITE-ProRule" id="PRU01011"/>
    </source>
</evidence>
<dbReference type="GO" id="GO:0031012">
    <property type="term" value="C:extracellular matrix"/>
    <property type="evidence" value="ECO:0007669"/>
    <property type="project" value="InterPro"/>
</dbReference>
<feature type="chain" id="PRO_5027665506" evidence="15">
    <location>
        <begin position="20"/>
        <end position="577"/>
    </location>
</feature>
<evidence type="ECO:0000313" key="17">
    <source>
        <dbReference type="Proteomes" id="UP000515152"/>
    </source>
</evidence>
<dbReference type="OrthoDB" id="406838at2759"/>
<dbReference type="InterPro" id="IPR000585">
    <property type="entry name" value="Hemopexin-like_dom"/>
</dbReference>